<dbReference type="EMBL" id="KN822054">
    <property type="protein sequence ID" value="KIM61182.1"/>
    <property type="molecule type" value="Genomic_DNA"/>
</dbReference>
<dbReference type="GO" id="GO:0004672">
    <property type="term" value="F:protein kinase activity"/>
    <property type="evidence" value="ECO:0007669"/>
    <property type="project" value="InterPro"/>
</dbReference>
<dbReference type="PROSITE" id="PS50011">
    <property type="entry name" value="PROTEIN_KINASE_DOM"/>
    <property type="match status" value="1"/>
</dbReference>
<protein>
    <recommendedName>
        <fullName evidence="1">Protein kinase domain-containing protein</fullName>
    </recommendedName>
</protein>
<accession>A0A0C3A8K2</accession>
<gene>
    <name evidence="2" type="ORF">SCLCIDRAFT_122637</name>
</gene>
<dbReference type="InterPro" id="IPR050167">
    <property type="entry name" value="Ser_Thr_protein_kinase"/>
</dbReference>
<dbReference type="PROSITE" id="PS00108">
    <property type="entry name" value="PROTEIN_KINASE_ST"/>
    <property type="match status" value="1"/>
</dbReference>
<dbReference type="GO" id="GO:0005524">
    <property type="term" value="F:ATP binding"/>
    <property type="evidence" value="ECO:0007669"/>
    <property type="project" value="InterPro"/>
</dbReference>
<dbReference type="InterPro" id="IPR000719">
    <property type="entry name" value="Prot_kinase_dom"/>
</dbReference>
<feature type="domain" description="Protein kinase" evidence="1">
    <location>
        <begin position="1"/>
        <end position="153"/>
    </location>
</feature>
<dbReference type="InterPro" id="IPR001245">
    <property type="entry name" value="Ser-Thr/Tyr_kinase_cat_dom"/>
</dbReference>
<evidence type="ECO:0000313" key="2">
    <source>
        <dbReference type="EMBL" id="KIM61182.1"/>
    </source>
</evidence>
<sequence>MYAWSKLKHENVLPLIGITMQYQMNVSVVSPWMEKGTARHHVQDEPSVDPCPLIQGIASGLCYLHDLSPGPLYHGDMKGVNVFISEEGQARIGGFHLSFLTNSSFSMSNAGQIAGSLPWMAPEMFKAHYEVTAAQDVWAFAMTALVTFPRLCS</sequence>
<dbReference type="HOGENOM" id="CLU_000288_7_18_1"/>
<evidence type="ECO:0000259" key="1">
    <source>
        <dbReference type="PROSITE" id="PS50011"/>
    </source>
</evidence>
<dbReference type="InterPro" id="IPR008271">
    <property type="entry name" value="Ser/Thr_kinase_AS"/>
</dbReference>
<keyword evidence="3" id="KW-1185">Reference proteome</keyword>
<dbReference type="InterPro" id="IPR011009">
    <property type="entry name" value="Kinase-like_dom_sf"/>
</dbReference>
<reference evidence="2 3" key="1">
    <citation type="submission" date="2014-04" db="EMBL/GenBank/DDBJ databases">
        <authorList>
            <consortium name="DOE Joint Genome Institute"/>
            <person name="Kuo A."/>
            <person name="Kohler A."/>
            <person name="Nagy L.G."/>
            <person name="Floudas D."/>
            <person name="Copeland A."/>
            <person name="Barry K.W."/>
            <person name="Cichocki N."/>
            <person name="Veneault-Fourrey C."/>
            <person name="LaButti K."/>
            <person name="Lindquist E.A."/>
            <person name="Lipzen A."/>
            <person name="Lundell T."/>
            <person name="Morin E."/>
            <person name="Murat C."/>
            <person name="Sun H."/>
            <person name="Tunlid A."/>
            <person name="Henrissat B."/>
            <person name="Grigoriev I.V."/>
            <person name="Hibbett D.S."/>
            <person name="Martin F."/>
            <person name="Nordberg H.P."/>
            <person name="Cantor M.N."/>
            <person name="Hua S.X."/>
        </authorList>
    </citation>
    <scope>NUCLEOTIDE SEQUENCE [LARGE SCALE GENOMIC DNA]</scope>
    <source>
        <strain evidence="2 3">Foug A</strain>
    </source>
</reference>
<dbReference type="Gene3D" id="1.10.510.10">
    <property type="entry name" value="Transferase(Phosphotransferase) domain 1"/>
    <property type="match status" value="1"/>
</dbReference>
<reference evidence="3" key="2">
    <citation type="submission" date="2015-01" db="EMBL/GenBank/DDBJ databases">
        <title>Evolutionary Origins and Diversification of the Mycorrhizal Mutualists.</title>
        <authorList>
            <consortium name="DOE Joint Genome Institute"/>
            <consortium name="Mycorrhizal Genomics Consortium"/>
            <person name="Kohler A."/>
            <person name="Kuo A."/>
            <person name="Nagy L.G."/>
            <person name="Floudas D."/>
            <person name="Copeland A."/>
            <person name="Barry K.W."/>
            <person name="Cichocki N."/>
            <person name="Veneault-Fourrey C."/>
            <person name="LaButti K."/>
            <person name="Lindquist E.A."/>
            <person name="Lipzen A."/>
            <person name="Lundell T."/>
            <person name="Morin E."/>
            <person name="Murat C."/>
            <person name="Riley R."/>
            <person name="Ohm R."/>
            <person name="Sun H."/>
            <person name="Tunlid A."/>
            <person name="Henrissat B."/>
            <person name="Grigoriev I.V."/>
            <person name="Hibbett D.S."/>
            <person name="Martin F."/>
        </authorList>
    </citation>
    <scope>NUCLEOTIDE SEQUENCE [LARGE SCALE GENOMIC DNA]</scope>
    <source>
        <strain evidence="3">Foug A</strain>
    </source>
</reference>
<dbReference type="InParanoid" id="A0A0C3A8K2"/>
<proteinExistence type="predicted"/>
<dbReference type="Proteomes" id="UP000053989">
    <property type="component" value="Unassembled WGS sequence"/>
</dbReference>
<evidence type="ECO:0000313" key="3">
    <source>
        <dbReference type="Proteomes" id="UP000053989"/>
    </source>
</evidence>
<dbReference type="GO" id="GO:0005737">
    <property type="term" value="C:cytoplasm"/>
    <property type="evidence" value="ECO:0007669"/>
    <property type="project" value="TreeGrafter"/>
</dbReference>
<dbReference type="PANTHER" id="PTHR23257">
    <property type="entry name" value="SERINE-THREONINE PROTEIN KINASE"/>
    <property type="match status" value="1"/>
</dbReference>
<dbReference type="GO" id="GO:0007165">
    <property type="term" value="P:signal transduction"/>
    <property type="evidence" value="ECO:0007669"/>
    <property type="project" value="TreeGrafter"/>
</dbReference>
<organism evidence="2 3">
    <name type="scientific">Scleroderma citrinum Foug A</name>
    <dbReference type="NCBI Taxonomy" id="1036808"/>
    <lineage>
        <taxon>Eukaryota</taxon>
        <taxon>Fungi</taxon>
        <taxon>Dikarya</taxon>
        <taxon>Basidiomycota</taxon>
        <taxon>Agaricomycotina</taxon>
        <taxon>Agaricomycetes</taxon>
        <taxon>Agaricomycetidae</taxon>
        <taxon>Boletales</taxon>
        <taxon>Sclerodermatineae</taxon>
        <taxon>Sclerodermataceae</taxon>
        <taxon>Scleroderma</taxon>
    </lineage>
</organism>
<dbReference type="Pfam" id="PF07714">
    <property type="entry name" value="PK_Tyr_Ser-Thr"/>
    <property type="match status" value="1"/>
</dbReference>
<name>A0A0C3A8K2_9AGAM</name>
<dbReference type="AlphaFoldDB" id="A0A0C3A8K2"/>
<dbReference type="OrthoDB" id="2647409at2759"/>
<dbReference type="SUPFAM" id="SSF56112">
    <property type="entry name" value="Protein kinase-like (PK-like)"/>
    <property type="match status" value="1"/>
</dbReference>
<dbReference type="PANTHER" id="PTHR23257:SF974">
    <property type="entry name" value="RECEPTOR-INTERACTING SERINE_THREONINE-PROTEIN KINASE 3"/>
    <property type="match status" value="1"/>
</dbReference>